<evidence type="ECO:0000313" key="2">
    <source>
        <dbReference type="Proteomes" id="UP000265000"/>
    </source>
</evidence>
<keyword evidence="2" id="KW-1185">Reference proteome</keyword>
<dbReference type="Proteomes" id="UP000265000">
    <property type="component" value="Unplaced"/>
</dbReference>
<accession>A0A3Q2UQF1</accession>
<protein>
    <submittedName>
        <fullName evidence="1">Uncharacterized protein</fullName>
    </submittedName>
</protein>
<dbReference type="AlphaFoldDB" id="A0A3Q2UQF1"/>
<name>A0A3Q2UQF1_FUNHE</name>
<reference evidence="1" key="2">
    <citation type="submission" date="2025-09" db="UniProtKB">
        <authorList>
            <consortium name="Ensembl"/>
        </authorList>
    </citation>
    <scope>IDENTIFICATION</scope>
</reference>
<dbReference type="STRING" id="8078.ENSFHEP00000034681"/>
<dbReference type="Ensembl" id="ENSFHET00000030125.1">
    <property type="protein sequence ID" value="ENSFHEP00000034681.1"/>
    <property type="gene ID" value="ENSFHEG00000022512.1"/>
</dbReference>
<dbReference type="GeneTree" id="ENSGT00940000179440"/>
<reference evidence="1" key="1">
    <citation type="submission" date="2025-08" db="UniProtKB">
        <authorList>
            <consortium name="Ensembl"/>
        </authorList>
    </citation>
    <scope>IDENTIFICATION</scope>
</reference>
<organism evidence="1 2">
    <name type="scientific">Fundulus heteroclitus</name>
    <name type="common">Killifish</name>
    <name type="synonym">Mummichog</name>
    <dbReference type="NCBI Taxonomy" id="8078"/>
    <lineage>
        <taxon>Eukaryota</taxon>
        <taxon>Metazoa</taxon>
        <taxon>Chordata</taxon>
        <taxon>Craniata</taxon>
        <taxon>Vertebrata</taxon>
        <taxon>Euteleostomi</taxon>
        <taxon>Actinopterygii</taxon>
        <taxon>Neopterygii</taxon>
        <taxon>Teleostei</taxon>
        <taxon>Neoteleostei</taxon>
        <taxon>Acanthomorphata</taxon>
        <taxon>Ovalentaria</taxon>
        <taxon>Atherinomorphae</taxon>
        <taxon>Cyprinodontiformes</taxon>
        <taxon>Fundulidae</taxon>
        <taxon>Fundulus</taxon>
    </lineage>
</organism>
<evidence type="ECO:0000313" key="1">
    <source>
        <dbReference type="Ensembl" id="ENSFHEP00000034681.1"/>
    </source>
</evidence>
<sequence>MKTLTREISNFKISNFTSVWSTGSHDWVGTNFEINAGVGLVLRMGDSAKDTGATILKHIKASFERDWKSRYANNLQKSKDLQDKYRLLQSSKNHWETKEEN</sequence>
<proteinExistence type="predicted"/>